<evidence type="ECO:0000313" key="2">
    <source>
        <dbReference type="EMBL" id="CAB4928363.1"/>
    </source>
</evidence>
<gene>
    <name evidence="2" type="ORF">UFOPK3684_00814</name>
</gene>
<keyword evidence="1" id="KW-0812">Transmembrane</keyword>
<evidence type="ECO:0000256" key="1">
    <source>
        <dbReference type="SAM" id="Phobius"/>
    </source>
</evidence>
<feature type="transmembrane region" description="Helical" evidence="1">
    <location>
        <begin position="6"/>
        <end position="28"/>
    </location>
</feature>
<keyword evidence="1" id="KW-0472">Membrane</keyword>
<proteinExistence type="predicted"/>
<organism evidence="2">
    <name type="scientific">freshwater metagenome</name>
    <dbReference type="NCBI Taxonomy" id="449393"/>
    <lineage>
        <taxon>unclassified sequences</taxon>
        <taxon>metagenomes</taxon>
        <taxon>ecological metagenomes</taxon>
    </lineage>
</organism>
<accession>A0A6J7IB80</accession>
<name>A0A6J7IB80_9ZZZZ</name>
<dbReference type="AlphaFoldDB" id="A0A6J7IB80"/>
<feature type="transmembrane region" description="Helical" evidence="1">
    <location>
        <begin position="109"/>
        <end position="126"/>
    </location>
</feature>
<keyword evidence="1" id="KW-1133">Transmembrane helix</keyword>
<feature type="transmembrane region" description="Helical" evidence="1">
    <location>
        <begin position="86"/>
        <end position="103"/>
    </location>
</feature>
<reference evidence="2" key="1">
    <citation type="submission" date="2020-05" db="EMBL/GenBank/DDBJ databases">
        <authorList>
            <person name="Chiriac C."/>
            <person name="Salcher M."/>
            <person name="Ghai R."/>
            <person name="Kavagutti S V."/>
        </authorList>
    </citation>
    <scope>NUCLEOTIDE SEQUENCE</scope>
</reference>
<sequence>MPPPLSLYIMTSGIIYIAIIGMWVAYFAPRWIHDRNEFSGKSVERFKVALTVVANSSSHSTAINEHHHIDLDREAKIAQLLLRRRIIFGLLTFSLVATIVGGLMNSMPFLYALVPATGILIYIANVRHQTIADRIQHRRIQQLQRRTAGVSATNLVDVVTPKLSQEHWIPLSERELKSVVILPQGTATVRNAWQPADVPVPTYVNAPKAIIPKRVIDLTVPGAWSDEQERLERQALAAASPSRDQIFDQQLAEEAVDRLNQARAANE</sequence>
<protein>
    <submittedName>
        <fullName evidence="2">Unannotated protein</fullName>
    </submittedName>
</protein>
<dbReference type="EMBL" id="CAFBMZ010000051">
    <property type="protein sequence ID" value="CAB4928363.1"/>
    <property type="molecule type" value="Genomic_DNA"/>
</dbReference>